<proteinExistence type="predicted"/>
<evidence type="ECO:0000313" key="2">
    <source>
        <dbReference type="EnsemblPlants" id="Pp3c6_5885V3.1"/>
    </source>
</evidence>
<organism evidence="1">
    <name type="scientific">Physcomitrium patens</name>
    <name type="common">Spreading-leaved earth moss</name>
    <name type="synonym">Physcomitrella patens</name>
    <dbReference type="NCBI Taxonomy" id="3218"/>
    <lineage>
        <taxon>Eukaryota</taxon>
        <taxon>Viridiplantae</taxon>
        <taxon>Streptophyta</taxon>
        <taxon>Embryophyta</taxon>
        <taxon>Bryophyta</taxon>
        <taxon>Bryophytina</taxon>
        <taxon>Bryopsida</taxon>
        <taxon>Funariidae</taxon>
        <taxon>Funariales</taxon>
        <taxon>Funariaceae</taxon>
        <taxon>Physcomitrium</taxon>
    </lineage>
</organism>
<dbReference type="AlphaFoldDB" id="A0A2K1KEI9"/>
<reference evidence="2" key="3">
    <citation type="submission" date="2020-12" db="UniProtKB">
        <authorList>
            <consortium name="EnsemblPlants"/>
        </authorList>
    </citation>
    <scope>IDENTIFICATION</scope>
</reference>
<keyword evidence="3" id="KW-1185">Reference proteome</keyword>
<name>A0A2K1KEI9_PHYPA</name>
<protein>
    <submittedName>
        <fullName evidence="1 2">Uncharacterized protein</fullName>
    </submittedName>
</protein>
<gene>
    <name evidence="1" type="ORF">PHYPA_008564</name>
</gene>
<dbReference type="Gramene" id="Pp3c6_5885V3.1">
    <property type="protein sequence ID" value="Pp3c6_5885V3.1"/>
    <property type="gene ID" value="Pp3c6_5885"/>
</dbReference>
<accession>A0A2K1KEI9</accession>
<dbReference type="EMBL" id="ABEU02000006">
    <property type="protein sequence ID" value="PNR52190.1"/>
    <property type="molecule type" value="Genomic_DNA"/>
</dbReference>
<evidence type="ECO:0000313" key="3">
    <source>
        <dbReference type="Proteomes" id="UP000006727"/>
    </source>
</evidence>
<dbReference type="Proteomes" id="UP000006727">
    <property type="component" value="Chromosome 6"/>
</dbReference>
<evidence type="ECO:0000313" key="1">
    <source>
        <dbReference type="EMBL" id="PNR52190.1"/>
    </source>
</evidence>
<dbReference type="InParanoid" id="A0A2K1KEI9"/>
<reference evidence="1 3" key="1">
    <citation type="journal article" date="2008" name="Science">
        <title>The Physcomitrella genome reveals evolutionary insights into the conquest of land by plants.</title>
        <authorList>
            <person name="Rensing S."/>
            <person name="Lang D."/>
            <person name="Zimmer A."/>
            <person name="Terry A."/>
            <person name="Salamov A."/>
            <person name="Shapiro H."/>
            <person name="Nishiyama T."/>
            <person name="Perroud P.-F."/>
            <person name="Lindquist E."/>
            <person name="Kamisugi Y."/>
            <person name="Tanahashi T."/>
            <person name="Sakakibara K."/>
            <person name="Fujita T."/>
            <person name="Oishi K."/>
            <person name="Shin-I T."/>
            <person name="Kuroki Y."/>
            <person name="Toyoda A."/>
            <person name="Suzuki Y."/>
            <person name="Hashimoto A."/>
            <person name="Yamaguchi K."/>
            <person name="Sugano A."/>
            <person name="Kohara Y."/>
            <person name="Fujiyama A."/>
            <person name="Anterola A."/>
            <person name="Aoki S."/>
            <person name="Ashton N."/>
            <person name="Barbazuk W.B."/>
            <person name="Barker E."/>
            <person name="Bennetzen J."/>
            <person name="Bezanilla M."/>
            <person name="Blankenship R."/>
            <person name="Cho S.H."/>
            <person name="Dutcher S."/>
            <person name="Estelle M."/>
            <person name="Fawcett J.A."/>
            <person name="Gundlach H."/>
            <person name="Hanada K."/>
            <person name="Heyl A."/>
            <person name="Hicks K.A."/>
            <person name="Hugh J."/>
            <person name="Lohr M."/>
            <person name="Mayer K."/>
            <person name="Melkozernov A."/>
            <person name="Murata T."/>
            <person name="Nelson D."/>
            <person name="Pils B."/>
            <person name="Prigge M."/>
            <person name="Reiss B."/>
            <person name="Renner T."/>
            <person name="Rombauts S."/>
            <person name="Rushton P."/>
            <person name="Sanderfoot A."/>
            <person name="Schween G."/>
            <person name="Shiu S.-H."/>
            <person name="Stueber K."/>
            <person name="Theodoulou F.L."/>
            <person name="Tu H."/>
            <person name="Van de Peer Y."/>
            <person name="Verrier P.J."/>
            <person name="Waters E."/>
            <person name="Wood A."/>
            <person name="Yang L."/>
            <person name="Cove D."/>
            <person name="Cuming A."/>
            <person name="Hasebe M."/>
            <person name="Lucas S."/>
            <person name="Mishler D.B."/>
            <person name="Reski R."/>
            <person name="Grigoriev I."/>
            <person name="Quatrano R.S."/>
            <person name="Boore J.L."/>
        </authorList>
    </citation>
    <scope>NUCLEOTIDE SEQUENCE [LARGE SCALE GENOMIC DNA]</scope>
    <source>
        <strain evidence="2 3">cv. Gransden 2004</strain>
    </source>
</reference>
<reference evidence="1 3" key="2">
    <citation type="journal article" date="2018" name="Plant J.">
        <title>The Physcomitrella patens chromosome-scale assembly reveals moss genome structure and evolution.</title>
        <authorList>
            <person name="Lang D."/>
            <person name="Ullrich K.K."/>
            <person name="Murat F."/>
            <person name="Fuchs J."/>
            <person name="Jenkins J."/>
            <person name="Haas F.B."/>
            <person name="Piednoel M."/>
            <person name="Gundlach H."/>
            <person name="Van Bel M."/>
            <person name="Meyberg R."/>
            <person name="Vives C."/>
            <person name="Morata J."/>
            <person name="Symeonidi A."/>
            <person name="Hiss M."/>
            <person name="Muchero W."/>
            <person name="Kamisugi Y."/>
            <person name="Saleh O."/>
            <person name="Blanc G."/>
            <person name="Decker E.L."/>
            <person name="van Gessel N."/>
            <person name="Grimwood J."/>
            <person name="Hayes R.D."/>
            <person name="Graham S.W."/>
            <person name="Gunter L.E."/>
            <person name="McDaniel S.F."/>
            <person name="Hoernstein S.N.W."/>
            <person name="Larsson A."/>
            <person name="Li F.W."/>
            <person name="Perroud P.F."/>
            <person name="Phillips J."/>
            <person name="Ranjan P."/>
            <person name="Rokshar D.S."/>
            <person name="Rothfels C.J."/>
            <person name="Schneider L."/>
            <person name="Shu S."/>
            <person name="Stevenson D.W."/>
            <person name="Thummler F."/>
            <person name="Tillich M."/>
            <person name="Villarreal Aguilar J.C."/>
            <person name="Widiez T."/>
            <person name="Wong G.K."/>
            <person name="Wymore A."/>
            <person name="Zhang Y."/>
            <person name="Zimmer A.D."/>
            <person name="Quatrano R.S."/>
            <person name="Mayer K.F.X."/>
            <person name="Goodstein D."/>
            <person name="Casacuberta J.M."/>
            <person name="Vandepoele K."/>
            <person name="Reski R."/>
            <person name="Cuming A.C."/>
            <person name="Tuskan G.A."/>
            <person name="Maumus F."/>
            <person name="Salse J."/>
            <person name="Schmutz J."/>
            <person name="Rensing S.A."/>
        </authorList>
    </citation>
    <scope>NUCLEOTIDE SEQUENCE [LARGE SCALE GENOMIC DNA]</scope>
    <source>
        <strain evidence="2 3">cv. Gransden 2004</strain>
    </source>
</reference>
<dbReference type="EnsemblPlants" id="Pp3c6_5885V3.1">
    <property type="protein sequence ID" value="Pp3c6_5885V3.1"/>
    <property type="gene ID" value="Pp3c6_5885"/>
</dbReference>
<sequence length="127" mass="14395">MQDIKLTSKSHCNLLHIAGGKRKSVETFRSKRTFSKNILTSLGTSPTIGSSKSGENTNVPSICDVFFFFLSLELVMIHDQWLQRMWTSRQWSTGRACWEFGEGRGRARKVCTVTLAEWEQPSLPHCG</sequence>